<proteinExistence type="inferred from homology"/>
<dbReference type="Gene3D" id="3.50.50.60">
    <property type="entry name" value="FAD/NAD(P)-binding domain"/>
    <property type="match status" value="1"/>
</dbReference>
<evidence type="ECO:0000256" key="4">
    <source>
        <dbReference type="ARBA" id="ARBA00022827"/>
    </source>
</evidence>
<gene>
    <name evidence="7" type="ORF">I6G47_09275</name>
</gene>
<evidence type="ECO:0000256" key="1">
    <source>
        <dbReference type="ARBA" id="ARBA00001974"/>
    </source>
</evidence>
<feature type="binding site" evidence="5">
    <location>
        <begin position="89"/>
        <end position="92"/>
    </location>
    <ligand>
        <name>FAD</name>
        <dbReference type="ChEBI" id="CHEBI:57692"/>
    </ligand>
</feature>
<dbReference type="PANTHER" id="PTHR11552:SF147">
    <property type="entry name" value="CHOLINE DEHYDROGENASE, MITOCHONDRIAL"/>
    <property type="match status" value="1"/>
</dbReference>
<comment type="similarity">
    <text evidence="2">Belongs to the GMC oxidoreductase family.</text>
</comment>
<dbReference type="GO" id="GO:0050660">
    <property type="term" value="F:flavin adenine dinucleotide binding"/>
    <property type="evidence" value="ECO:0007669"/>
    <property type="project" value="InterPro"/>
</dbReference>
<protein>
    <submittedName>
        <fullName evidence="7">Choline dehydrogenase</fullName>
        <ecNumber evidence="7">1.1.99.1</ecNumber>
    </submittedName>
</protein>
<evidence type="ECO:0000256" key="3">
    <source>
        <dbReference type="ARBA" id="ARBA00022630"/>
    </source>
</evidence>
<comment type="cofactor">
    <cofactor evidence="1 5">
        <name>FAD</name>
        <dbReference type="ChEBI" id="CHEBI:57692"/>
    </cofactor>
</comment>
<dbReference type="InterPro" id="IPR012132">
    <property type="entry name" value="GMC_OxRdtase"/>
</dbReference>
<dbReference type="AlphaFoldDB" id="A0A7T2YW44"/>
<feature type="binding site" evidence="5">
    <location>
        <position position="81"/>
    </location>
    <ligand>
        <name>FAD</name>
        <dbReference type="ChEBI" id="CHEBI:57692"/>
    </ligand>
</feature>
<dbReference type="SUPFAM" id="SSF54373">
    <property type="entry name" value="FAD-linked reductases, C-terminal domain"/>
    <property type="match status" value="1"/>
</dbReference>
<evidence type="ECO:0000313" key="8">
    <source>
        <dbReference type="Proteomes" id="UP000595064"/>
    </source>
</evidence>
<name>A0A7T2YW44_9BURK</name>
<evidence type="ECO:0000256" key="5">
    <source>
        <dbReference type="PIRSR" id="PIRSR000137-2"/>
    </source>
</evidence>
<dbReference type="Proteomes" id="UP000595064">
    <property type="component" value="Chromosome"/>
</dbReference>
<keyword evidence="7" id="KW-0560">Oxidoreductase</keyword>
<dbReference type="InterPro" id="IPR036188">
    <property type="entry name" value="FAD/NAD-bd_sf"/>
</dbReference>
<reference evidence="7 8" key="1">
    <citation type="submission" date="2020-12" db="EMBL/GenBank/DDBJ databases">
        <title>FDA dAtabase for Regulatory Grade micrObial Sequences (FDA-ARGOS): Supporting development and validation of Infectious Disease Dx tests.</title>
        <authorList>
            <person name="Sproer C."/>
            <person name="Gronow S."/>
            <person name="Severitt S."/>
            <person name="Schroder I."/>
            <person name="Tallon L."/>
            <person name="Sadzewicz L."/>
            <person name="Zhao X."/>
            <person name="Boylan J."/>
            <person name="Ott S."/>
            <person name="Bowen H."/>
            <person name="Vavikolanu K."/>
            <person name="Mehta A."/>
            <person name="Aluvathingal J."/>
            <person name="Nadendla S."/>
            <person name="Lowell S."/>
            <person name="Myers T."/>
            <person name="Yan Y."/>
            <person name="Sichtig H."/>
        </authorList>
    </citation>
    <scope>NUCLEOTIDE SEQUENCE [LARGE SCALE GENOMIC DNA]</scope>
    <source>
        <strain evidence="7 8">FDAARGOS_890</strain>
    </source>
</reference>
<dbReference type="Pfam" id="PF00732">
    <property type="entry name" value="GMC_oxred_N"/>
    <property type="match status" value="1"/>
</dbReference>
<dbReference type="RefSeq" id="WP_016452452.1">
    <property type="nucleotide sequence ID" value="NZ_CP065748.1"/>
</dbReference>
<keyword evidence="8" id="KW-1185">Reference proteome</keyword>
<dbReference type="NCBIfam" id="NF002550">
    <property type="entry name" value="PRK02106.1"/>
    <property type="match status" value="1"/>
</dbReference>
<organism evidence="7 8">
    <name type="scientific">Delftia lacustris</name>
    <dbReference type="NCBI Taxonomy" id="558537"/>
    <lineage>
        <taxon>Bacteria</taxon>
        <taxon>Pseudomonadati</taxon>
        <taxon>Pseudomonadota</taxon>
        <taxon>Betaproteobacteria</taxon>
        <taxon>Burkholderiales</taxon>
        <taxon>Comamonadaceae</taxon>
        <taxon>Delftia</taxon>
    </lineage>
</organism>
<keyword evidence="3" id="KW-0285">Flavoprotein</keyword>
<dbReference type="SUPFAM" id="SSF51905">
    <property type="entry name" value="FAD/NAD(P)-binding domain"/>
    <property type="match status" value="1"/>
</dbReference>
<dbReference type="PROSITE" id="PS00624">
    <property type="entry name" value="GMC_OXRED_2"/>
    <property type="match status" value="1"/>
</dbReference>
<evidence type="ECO:0000313" key="7">
    <source>
        <dbReference type="EMBL" id="QPS83237.1"/>
    </source>
</evidence>
<dbReference type="InterPro" id="IPR000172">
    <property type="entry name" value="GMC_OxRdtase_N"/>
</dbReference>
<evidence type="ECO:0000256" key="2">
    <source>
        <dbReference type="ARBA" id="ARBA00010790"/>
    </source>
</evidence>
<dbReference type="GO" id="GO:0008812">
    <property type="term" value="F:choline dehydrogenase activity"/>
    <property type="evidence" value="ECO:0007669"/>
    <property type="project" value="UniProtKB-EC"/>
</dbReference>
<dbReference type="PANTHER" id="PTHR11552">
    <property type="entry name" value="GLUCOSE-METHANOL-CHOLINE GMC OXIDOREDUCTASE"/>
    <property type="match status" value="1"/>
</dbReference>
<dbReference type="EMBL" id="CP065748">
    <property type="protein sequence ID" value="QPS83237.1"/>
    <property type="molecule type" value="Genomic_DNA"/>
</dbReference>
<dbReference type="EC" id="1.1.99.1" evidence="7"/>
<keyword evidence="4 5" id="KW-0274">FAD</keyword>
<accession>A0A7T2YW44</accession>
<dbReference type="Gene3D" id="3.30.560.10">
    <property type="entry name" value="Glucose Oxidase, domain 3"/>
    <property type="match status" value="1"/>
</dbReference>
<sequence length="546" mass="59366">MTDYIIVGGGSAGCVLANRLSANPDVEVTLIEAGGWDSSPFIGMPAGYFQLMKTGQIDWGYNTEPQEHLAGRRLFWPRAKVLGGCSCVNGMVYIRGSATDYDHWAALGNSGWSFEDCLPYFLRAENWNGPSSPIHGHDGPLHTSRYGVQHPLSKAFVEAGLQAGYPYRDDFNGGEQEGFGPCDSTIKAYGNKGIRASTAFAYLHPVKDRKNLKIITKALATRVIVEHGRAVGVEFLRRGRKEVVRAHQEVLLSGGAINSPQLLQLSGIGDPSHLRAVGIDVTVALPGVGQNLHDHLSVGVQCRSTQPNSLLTYVRPVRAAAALARYMWDKGGPGAYHGVEALAFVKSQPDLIAADIQYHFEMIMYRENGRVIIPEHGFTPLFNISRPKSRGWLKIQSADPTQHPRLQPNYFSDPDDIRIYREGIRVGREVLAQKAFDPYRGVEYAPGPQATTDAQIDQYLRENVESVYHPVGTCKMGSDEMAVVDDRLRVRGVSGLRVIDASIMPTIVSGNTNAPTIMIAEKAADFILAAGSRGAKAATAVAAVAA</sequence>
<dbReference type="PIRSF" id="PIRSF000137">
    <property type="entry name" value="Alcohol_oxidase"/>
    <property type="match status" value="1"/>
</dbReference>
<dbReference type="InterPro" id="IPR007867">
    <property type="entry name" value="GMC_OxRtase_C"/>
</dbReference>
<dbReference type="KEGG" id="dla:I6G47_09275"/>
<dbReference type="Pfam" id="PF05199">
    <property type="entry name" value="GMC_oxred_C"/>
    <property type="match status" value="1"/>
</dbReference>
<evidence type="ECO:0000259" key="6">
    <source>
        <dbReference type="PROSITE" id="PS00624"/>
    </source>
</evidence>
<feature type="domain" description="Glucose-methanol-choline oxidoreductase N-terminal" evidence="6">
    <location>
        <begin position="255"/>
        <end position="269"/>
    </location>
</feature>